<feature type="transmembrane region" description="Helical" evidence="1">
    <location>
        <begin position="79"/>
        <end position="100"/>
    </location>
</feature>
<evidence type="ECO:0000259" key="2">
    <source>
        <dbReference type="Pfam" id="PF14219"/>
    </source>
</evidence>
<accession>A0ABV5JMW3</accession>
<reference evidence="3 4" key="1">
    <citation type="submission" date="2024-09" db="EMBL/GenBank/DDBJ databases">
        <authorList>
            <person name="Sun Q."/>
            <person name="Mori K."/>
        </authorList>
    </citation>
    <scope>NUCLEOTIDE SEQUENCE [LARGE SCALE GENOMIC DNA]</scope>
    <source>
        <strain evidence="3 4">CCM 7659</strain>
    </source>
</reference>
<organism evidence="3 4">
    <name type="scientific">Dietzia aerolata</name>
    <dbReference type="NCBI Taxonomy" id="595984"/>
    <lineage>
        <taxon>Bacteria</taxon>
        <taxon>Bacillati</taxon>
        <taxon>Actinomycetota</taxon>
        <taxon>Actinomycetes</taxon>
        <taxon>Mycobacteriales</taxon>
        <taxon>Dietziaceae</taxon>
        <taxon>Dietzia</taxon>
    </lineage>
</organism>
<sequence length="275" mass="30603">MTTPRRQGQWRWVAHPPWRPPTRVARPPVPRHRSGPAWGARTPHYPATPRWGLPLIAIPRQLPTPALPRRARLAAAAPGILRASMAWFIASAVAHGLRYLALAFYADRVAPWWLEAATTALVWVTGVVSIAIVLCAAVASAGWLIDARRRAYEPGTDPRSRFRLWVGSLVVVVNFFRLPVYLEELRRVSTRAPSRTALRRWWAAWAINVVAVAVAFWRSTGDGPQAAADTVLLTMVAALTAAWAIHETRSVIRSFNDPSPRFTRRFIAAGIVDAR</sequence>
<comment type="caution">
    <text evidence="3">The sequence shown here is derived from an EMBL/GenBank/DDBJ whole genome shotgun (WGS) entry which is preliminary data.</text>
</comment>
<gene>
    <name evidence="3" type="ORF">ACFFVD_04570</name>
</gene>
<feature type="transmembrane region" description="Helical" evidence="1">
    <location>
        <begin position="202"/>
        <end position="219"/>
    </location>
</feature>
<name>A0ABV5JMW3_9ACTN</name>
<dbReference type="Proteomes" id="UP001589700">
    <property type="component" value="Unassembled WGS sequence"/>
</dbReference>
<evidence type="ECO:0000256" key="1">
    <source>
        <dbReference type="SAM" id="Phobius"/>
    </source>
</evidence>
<proteinExistence type="predicted"/>
<dbReference type="EMBL" id="JBHMDY010000002">
    <property type="protein sequence ID" value="MFB9259069.1"/>
    <property type="molecule type" value="Genomic_DNA"/>
</dbReference>
<dbReference type="Pfam" id="PF14219">
    <property type="entry name" value="DUF4328"/>
    <property type="match status" value="1"/>
</dbReference>
<keyword evidence="4" id="KW-1185">Reference proteome</keyword>
<evidence type="ECO:0000313" key="4">
    <source>
        <dbReference type="Proteomes" id="UP001589700"/>
    </source>
</evidence>
<dbReference type="InterPro" id="IPR025565">
    <property type="entry name" value="DUF4328"/>
</dbReference>
<feature type="transmembrane region" description="Helical" evidence="1">
    <location>
        <begin position="120"/>
        <end position="144"/>
    </location>
</feature>
<keyword evidence="1" id="KW-0472">Membrane</keyword>
<dbReference type="RefSeq" id="WP_241729764.1">
    <property type="nucleotide sequence ID" value="NZ_JAALDM010000064.1"/>
</dbReference>
<feature type="domain" description="DUF4328" evidence="2">
    <location>
        <begin position="117"/>
        <end position="256"/>
    </location>
</feature>
<feature type="transmembrane region" description="Helical" evidence="1">
    <location>
        <begin position="164"/>
        <end position="182"/>
    </location>
</feature>
<protein>
    <submittedName>
        <fullName evidence="3">DUF4328 domain-containing protein</fullName>
    </submittedName>
</protein>
<evidence type="ECO:0000313" key="3">
    <source>
        <dbReference type="EMBL" id="MFB9259069.1"/>
    </source>
</evidence>
<keyword evidence="1" id="KW-1133">Transmembrane helix</keyword>
<keyword evidence="1" id="KW-0812">Transmembrane</keyword>